<evidence type="ECO:0000256" key="1">
    <source>
        <dbReference type="ARBA" id="ARBA00022801"/>
    </source>
</evidence>
<dbReference type="SMART" id="SM00646">
    <property type="entry name" value="Ami_3"/>
    <property type="match status" value="1"/>
</dbReference>
<dbReference type="PANTHER" id="PTHR30404:SF0">
    <property type="entry name" value="N-ACETYLMURAMOYL-L-ALANINE AMIDASE AMIC"/>
    <property type="match status" value="1"/>
</dbReference>
<keyword evidence="1" id="KW-0378">Hydrolase</keyword>
<protein>
    <recommendedName>
        <fullName evidence="2">SPOR domain-containing protein</fullName>
    </recommendedName>
</protein>
<dbReference type="Pfam" id="PF01520">
    <property type="entry name" value="Amidase_3"/>
    <property type="match status" value="1"/>
</dbReference>
<dbReference type="Gene3D" id="3.40.630.40">
    <property type="entry name" value="Zn-dependent exopeptidases"/>
    <property type="match status" value="1"/>
</dbReference>
<dbReference type="InterPro" id="IPR002508">
    <property type="entry name" value="MurNAc-LAA_cat"/>
</dbReference>
<comment type="caution">
    <text evidence="3">The sequence shown here is derived from an EMBL/GenBank/DDBJ whole genome shotgun (WGS) entry which is preliminary data.</text>
</comment>
<dbReference type="EMBL" id="JAFBFC010000004">
    <property type="protein sequence ID" value="MBM7703411.1"/>
    <property type="molecule type" value="Genomic_DNA"/>
</dbReference>
<sequence length="269" mass="30105">MKRIYLDAGHGGNDSGAVGNGLAEKDLTLKIQQYVIAYLNEVYSEFIINTTRTTDTFLSLSERANRANAWNADVFLSMHVNAGGGTGYEDYIFSNASATTVNLQNVLHNQVTTVLTTYNHVNRGQKRANFAVLRQTSMPAILTEIAFIDTVKDSNLLKNELFLKEMGEAYARGVAQFVGLPVKTPPPPPEDNRLYRLTTGAFANAKDFSRGIEQLRSDYNWIIYEKADSTDLNPTYRMITGTFVGKANAERFAEELRQKYGWTIYVNEA</sequence>
<dbReference type="Pfam" id="PF05036">
    <property type="entry name" value="SPOR"/>
    <property type="match status" value="1"/>
</dbReference>
<reference evidence="3 4" key="1">
    <citation type="submission" date="2021-01" db="EMBL/GenBank/DDBJ databases">
        <title>Genomic Encyclopedia of Type Strains, Phase IV (KMG-IV): sequencing the most valuable type-strain genomes for metagenomic binning, comparative biology and taxonomic classification.</title>
        <authorList>
            <person name="Goeker M."/>
        </authorList>
    </citation>
    <scope>NUCLEOTIDE SEQUENCE [LARGE SCALE GENOMIC DNA]</scope>
    <source>
        <strain evidence="3 4">DSM 104297</strain>
    </source>
</reference>
<evidence type="ECO:0000259" key="2">
    <source>
        <dbReference type="PROSITE" id="PS51724"/>
    </source>
</evidence>
<dbReference type="InterPro" id="IPR007730">
    <property type="entry name" value="SPOR-like_dom"/>
</dbReference>
<accession>A0ABS2QXD9</accession>
<evidence type="ECO:0000313" key="4">
    <source>
        <dbReference type="Proteomes" id="UP000809829"/>
    </source>
</evidence>
<feature type="domain" description="SPOR" evidence="2">
    <location>
        <begin position="189"/>
        <end position="269"/>
    </location>
</feature>
<dbReference type="InterPro" id="IPR050695">
    <property type="entry name" value="N-acetylmuramoyl_amidase_3"/>
</dbReference>
<dbReference type="PANTHER" id="PTHR30404">
    <property type="entry name" value="N-ACETYLMURAMOYL-L-ALANINE AMIDASE"/>
    <property type="match status" value="1"/>
</dbReference>
<dbReference type="CDD" id="cd02696">
    <property type="entry name" value="MurNAc-LAA"/>
    <property type="match status" value="1"/>
</dbReference>
<proteinExistence type="predicted"/>
<dbReference type="RefSeq" id="WP_205187276.1">
    <property type="nucleotide sequence ID" value="NZ_JAFBFC010000004.1"/>
</dbReference>
<dbReference type="PROSITE" id="PS51724">
    <property type="entry name" value="SPOR"/>
    <property type="match status" value="1"/>
</dbReference>
<name>A0ABS2QXD9_9BACI</name>
<dbReference type="SUPFAM" id="SSF53187">
    <property type="entry name" value="Zn-dependent exopeptidases"/>
    <property type="match status" value="1"/>
</dbReference>
<evidence type="ECO:0000313" key="3">
    <source>
        <dbReference type="EMBL" id="MBM7703411.1"/>
    </source>
</evidence>
<organism evidence="3 4">
    <name type="scientific">Priestia iocasae</name>
    <dbReference type="NCBI Taxonomy" id="2291674"/>
    <lineage>
        <taxon>Bacteria</taxon>
        <taxon>Bacillati</taxon>
        <taxon>Bacillota</taxon>
        <taxon>Bacilli</taxon>
        <taxon>Bacillales</taxon>
        <taxon>Bacillaceae</taxon>
        <taxon>Priestia</taxon>
    </lineage>
</organism>
<dbReference type="Proteomes" id="UP000809829">
    <property type="component" value="Unassembled WGS sequence"/>
</dbReference>
<keyword evidence="4" id="KW-1185">Reference proteome</keyword>
<gene>
    <name evidence="3" type="ORF">JOC83_002260</name>
</gene>